<comment type="caution">
    <text evidence="1">The sequence shown here is derived from an EMBL/GenBank/DDBJ whole genome shotgun (WGS) entry which is preliminary data.</text>
</comment>
<dbReference type="AlphaFoldDB" id="A0A1R3L2V1"/>
<dbReference type="EMBL" id="AWUE01003753">
    <property type="protein sequence ID" value="OMP13610.1"/>
    <property type="molecule type" value="Genomic_DNA"/>
</dbReference>
<keyword evidence="2" id="KW-1185">Reference proteome</keyword>
<name>A0A1R3L2V1_9ROSI</name>
<gene>
    <name evidence="1" type="ORF">COLO4_01305</name>
</gene>
<evidence type="ECO:0000313" key="2">
    <source>
        <dbReference type="Proteomes" id="UP000187203"/>
    </source>
</evidence>
<dbReference type="Proteomes" id="UP000187203">
    <property type="component" value="Unassembled WGS sequence"/>
</dbReference>
<reference evidence="2" key="1">
    <citation type="submission" date="2013-09" db="EMBL/GenBank/DDBJ databases">
        <title>Corchorus olitorius genome sequencing.</title>
        <authorList>
            <person name="Alam M."/>
            <person name="Haque M.S."/>
            <person name="Islam M.S."/>
            <person name="Emdad E.M."/>
            <person name="Islam M.M."/>
            <person name="Ahmed B."/>
            <person name="Halim A."/>
            <person name="Hossen Q.M.M."/>
            <person name="Hossain M.Z."/>
            <person name="Ahmed R."/>
            <person name="Khan M.M."/>
            <person name="Islam R."/>
            <person name="Rashid M.M."/>
            <person name="Khan S.A."/>
            <person name="Rahman M.S."/>
            <person name="Alam M."/>
            <person name="Yahiya A.S."/>
            <person name="Khan M.S."/>
            <person name="Azam M.S."/>
            <person name="Haque T."/>
            <person name="Lashkar M.Z.H."/>
            <person name="Akhand A.I."/>
            <person name="Morshed G."/>
            <person name="Roy S."/>
            <person name="Uddin K.S."/>
            <person name="Rabeya T."/>
            <person name="Hossain A.S."/>
            <person name="Chowdhury A."/>
            <person name="Snigdha A.R."/>
            <person name="Mortoza M.S."/>
            <person name="Matin S.A."/>
            <person name="Hoque S.M.E."/>
            <person name="Islam M.K."/>
            <person name="Roy D.K."/>
            <person name="Haider R."/>
            <person name="Moosa M.M."/>
            <person name="Elias S.M."/>
            <person name="Hasan A.M."/>
            <person name="Jahan S."/>
            <person name="Shafiuddin M."/>
            <person name="Mahmood N."/>
            <person name="Shommy N.S."/>
        </authorList>
    </citation>
    <scope>NUCLEOTIDE SEQUENCE [LARGE SCALE GENOMIC DNA]</scope>
    <source>
        <strain evidence="2">cv. O-4</strain>
    </source>
</reference>
<proteinExistence type="predicted"/>
<accession>A0A1R3L2V1</accession>
<evidence type="ECO:0000313" key="1">
    <source>
        <dbReference type="EMBL" id="OMP13610.1"/>
    </source>
</evidence>
<organism evidence="1 2">
    <name type="scientific">Corchorus olitorius</name>
    <dbReference type="NCBI Taxonomy" id="93759"/>
    <lineage>
        <taxon>Eukaryota</taxon>
        <taxon>Viridiplantae</taxon>
        <taxon>Streptophyta</taxon>
        <taxon>Embryophyta</taxon>
        <taxon>Tracheophyta</taxon>
        <taxon>Spermatophyta</taxon>
        <taxon>Magnoliopsida</taxon>
        <taxon>eudicotyledons</taxon>
        <taxon>Gunneridae</taxon>
        <taxon>Pentapetalae</taxon>
        <taxon>rosids</taxon>
        <taxon>malvids</taxon>
        <taxon>Malvales</taxon>
        <taxon>Malvaceae</taxon>
        <taxon>Grewioideae</taxon>
        <taxon>Apeibeae</taxon>
        <taxon>Corchorus</taxon>
    </lineage>
</organism>
<sequence length="63" mass="6650">MVPLKHSTLASAGGLIRDSRGTWMGGTNPDLYRSKAPTKGVVVLTPPSKELKERVVFSSPGVA</sequence>
<protein>
    <submittedName>
        <fullName evidence="1">Uncharacterized protein</fullName>
    </submittedName>
</protein>